<keyword evidence="12" id="KW-1185">Reference proteome</keyword>
<dbReference type="InterPro" id="IPR007220">
    <property type="entry name" value="ORC2"/>
</dbReference>
<dbReference type="PANTHER" id="PTHR14052">
    <property type="entry name" value="ORIGIN RECOGNITION COMPLEX SUBUNIT 2"/>
    <property type="match status" value="1"/>
</dbReference>
<feature type="domain" description="Origin recognition complex subunit 2 winged-helix" evidence="9">
    <location>
        <begin position="505"/>
        <end position="563"/>
    </location>
</feature>
<feature type="domain" description="Origin recognition complex subunit 2 RecA-like" evidence="8">
    <location>
        <begin position="290"/>
        <end position="448"/>
    </location>
</feature>
<sequence length="574" mass="65046">MSSSKNLRRSSRIKASSFVRKTYTEDSDEETYERSSQSNVLRDEIEKQLEDVEEDVQKPLTLFSKKDVSGRKLYGFHTPTKRDSMILKANECRSSSTNFHECVTPRSLKTLPVLKVVLENIKISPEEKESFLKGASKKVTAVGRKQYLPNVHSSGDESVSEDSEYIPNDTEGSSESDEESLSSTDSESSDAGERENEARKRIKRDTVQKAPPKCEVPSTPARPTRRCKAVACKDYHIKTDEYFASQSEKVVTSDRTLGRLRSGRLTKETLEELLSNENHISGVHKRRICSLTENCKSFFRTWHFIMEEGYNLLLYGLGSKRNLINDFHHEVVANHPTLVINGFFPSLTVKDILDSLIVDLLDLDCPTNPNDCLELIERVLGENADDRLYLIIHNIDGLMLRSDKAQDVLASLAAIPNIHIIASVDHINAPLLWDHTKRAKFNFYWWDATTLLPYQAETAYESSLLVQRSGALASSSLQNVFLSLTSNARAIYLILVKYQLNHSSGNFTGMPFKDLYRAAREQFLVSSDLALRAQLTEFVDHKLVRTKRTFDGAEHVTIPLDKSLLKQFMEQHGS</sequence>
<comment type="subcellular location">
    <subcellularLocation>
        <location evidence="1 6">Nucleus</location>
    </subcellularLocation>
</comment>
<evidence type="ECO:0000256" key="7">
    <source>
        <dbReference type="SAM" id="MobiDB-lite"/>
    </source>
</evidence>
<organism evidence="10 12">
    <name type="scientific">Ooceraea biroi</name>
    <name type="common">Clonal raider ant</name>
    <name type="synonym">Cerapachys biroi</name>
    <dbReference type="NCBI Taxonomy" id="2015173"/>
    <lineage>
        <taxon>Eukaryota</taxon>
        <taxon>Metazoa</taxon>
        <taxon>Ecdysozoa</taxon>
        <taxon>Arthropoda</taxon>
        <taxon>Hexapoda</taxon>
        <taxon>Insecta</taxon>
        <taxon>Pterygota</taxon>
        <taxon>Neoptera</taxon>
        <taxon>Endopterygota</taxon>
        <taxon>Hymenoptera</taxon>
        <taxon>Apocrita</taxon>
        <taxon>Aculeata</taxon>
        <taxon>Formicoidea</taxon>
        <taxon>Formicidae</taxon>
        <taxon>Dorylinae</taxon>
        <taxon>Ooceraea</taxon>
    </lineage>
</organism>
<dbReference type="Pfam" id="PF24882">
    <property type="entry name" value="WHD_ORC2"/>
    <property type="match status" value="1"/>
</dbReference>
<reference evidence="11 13" key="2">
    <citation type="journal article" date="2018" name="Genome Res.">
        <title>The genomic architecture and molecular evolution of ant odorant receptors.</title>
        <authorList>
            <person name="McKenzie S.K."/>
            <person name="Kronauer D.J.C."/>
        </authorList>
    </citation>
    <scope>NUCLEOTIDE SEQUENCE [LARGE SCALE GENOMIC DNA]</scope>
    <source>
        <strain evidence="11">Clonal line C1</strain>
    </source>
</reference>
<dbReference type="InterPro" id="IPR056773">
    <property type="entry name" value="WHD_ORC2"/>
</dbReference>
<feature type="compositionally biased region" description="Basic and acidic residues" evidence="7">
    <location>
        <begin position="191"/>
        <end position="207"/>
    </location>
</feature>
<evidence type="ECO:0000256" key="5">
    <source>
        <dbReference type="ARBA" id="ARBA00023242"/>
    </source>
</evidence>
<evidence type="ECO:0000256" key="6">
    <source>
        <dbReference type="RuleBase" id="RU368084"/>
    </source>
</evidence>
<protein>
    <recommendedName>
        <fullName evidence="3 6">Origin recognition complex subunit 2</fullName>
    </recommendedName>
</protein>
<reference evidence="10 12" key="1">
    <citation type="journal article" date="2014" name="Curr. Biol.">
        <title>The genome of the clonal raider ant Cerapachys biroi.</title>
        <authorList>
            <person name="Oxley P.R."/>
            <person name="Ji L."/>
            <person name="Fetter-Pruneda I."/>
            <person name="McKenzie S.K."/>
            <person name="Li C."/>
            <person name="Hu H."/>
            <person name="Zhang G."/>
            <person name="Kronauer D.J."/>
        </authorList>
    </citation>
    <scope>NUCLEOTIDE SEQUENCE [LARGE SCALE GENOMIC DNA]</scope>
</reference>
<dbReference type="Pfam" id="PF04084">
    <property type="entry name" value="RecA-like_ORC2"/>
    <property type="match status" value="1"/>
</dbReference>
<dbReference type="GO" id="GO:0006260">
    <property type="term" value="P:DNA replication"/>
    <property type="evidence" value="ECO:0007669"/>
    <property type="project" value="UniProtKB-UniRule"/>
</dbReference>
<keyword evidence="4 6" id="KW-0235">DNA replication</keyword>
<dbReference type="OMA" id="KRAKFNF"/>
<comment type="subunit">
    <text evidence="6">Component of the origin recognition complex (ORC).</text>
</comment>
<evidence type="ECO:0000259" key="9">
    <source>
        <dbReference type="Pfam" id="PF24882"/>
    </source>
</evidence>
<evidence type="ECO:0000256" key="1">
    <source>
        <dbReference type="ARBA" id="ARBA00004123"/>
    </source>
</evidence>
<dbReference type="STRING" id="2015173.A0A026WL99"/>
<evidence type="ECO:0000313" key="10">
    <source>
        <dbReference type="EMBL" id="EZA56718.1"/>
    </source>
</evidence>
<dbReference type="Proteomes" id="UP000053097">
    <property type="component" value="Unassembled WGS sequence"/>
</dbReference>
<comment type="function">
    <text evidence="6">Component of the origin recognition complex (ORC) that binds origins of replication. DNA-binding is ATP-dependent. ORC is required to assemble the pre-replication complex necessary to initiate DNA replication.</text>
</comment>
<evidence type="ECO:0000256" key="3">
    <source>
        <dbReference type="ARBA" id="ARBA00019080"/>
    </source>
</evidence>
<dbReference type="Proteomes" id="UP000279307">
    <property type="component" value="Chromosome 1"/>
</dbReference>
<dbReference type="EMBL" id="QOIP01000001">
    <property type="protein sequence ID" value="RLU26997.1"/>
    <property type="molecule type" value="Genomic_DNA"/>
</dbReference>
<evidence type="ECO:0000313" key="13">
    <source>
        <dbReference type="Proteomes" id="UP000279307"/>
    </source>
</evidence>
<evidence type="ECO:0000313" key="12">
    <source>
        <dbReference type="Proteomes" id="UP000053097"/>
    </source>
</evidence>
<accession>A0A026WL99</accession>
<name>A0A026WL99_OOCBI</name>
<reference evidence="11" key="3">
    <citation type="submission" date="2018-07" db="EMBL/GenBank/DDBJ databases">
        <authorList>
            <person name="Mckenzie S.K."/>
            <person name="Kronauer D.J.C."/>
        </authorList>
    </citation>
    <scope>NUCLEOTIDE SEQUENCE</scope>
    <source>
        <strain evidence="11">Clonal line C1</strain>
    </source>
</reference>
<comment type="similarity">
    <text evidence="2 6">Belongs to the ORC2 family.</text>
</comment>
<dbReference type="OrthoDB" id="20198at2759"/>
<dbReference type="PANTHER" id="PTHR14052:SF0">
    <property type="entry name" value="ORIGIN RECOGNITION COMPLEX SUBUNIT 2"/>
    <property type="match status" value="1"/>
</dbReference>
<dbReference type="GO" id="GO:0005664">
    <property type="term" value="C:nuclear origin of replication recognition complex"/>
    <property type="evidence" value="ECO:0007669"/>
    <property type="project" value="UniProtKB-UniRule"/>
</dbReference>
<evidence type="ECO:0000256" key="2">
    <source>
        <dbReference type="ARBA" id="ARBA00007421"/>
    </source>
</evidence>
<keyword evidence="5 6" id="KW-0539">Nucleus</keyword>
<evidence type="ECO:0000256" key="4">
    <source>
        <dbReference type="ARBA" id="ARBA00022705"/>
    </source>
</evidence>
<evidence type="ECO:0000313" key="11">
    <source>
        <dbReference type="EMBL" id="RLU26997.1"/>
    </source>
</evidence>
<gene>
    <name evidence="11" type="ORF">DMN91_000796</name>
    <name evidence="10" type="ORF">X777_02322</name>
</gene>
<proteinExistence type="inferred from homology"/>
<feature type="region of interest" description="Disordered" evidence="7">
    <location>
        <begin position="148"/>
        <end position="221"/>
    </location>
</feature>
<evidence type="ECO:0000259" key="8">
    <source>
        <dbReference type="Pfam" id="PF04084"/>
    </source>
</evidence>
<dbReference type="EMBL" id="KK107159">
    <property type="protein sequence ID" value="EZA56718.1"/>
    <property type="molecule type" value="Genomic_DNA"/>
</dbReference>
<dbReference type="AlphaFoldDB" id="A0A026WL99"/>
<dbReference type="InterPro" id="IPR056772">
    <property type="entry name" value="RecA-like_ORC2"/>
</dbReference>
<dbReference type="GO" id="GO:0003688">
    <property type="term" value="F:DNA replication origin binding"/>
    <property type="evidence" value="ECO:0007669"/>
    <property type="project" value="UniProtKB-UniRule"/>
</dbReference>